<dbReference type="Pfam" id="PF11845">
    <property type="entry name" value="Tll0287-like"/>
    <property type="match status" value="1"/>
</dbReference>
<gene>
    <name evidence="2" type="ORF">QYS48_07220</name>
</gene>
<reference evidence="2" key="1">
    <citation type="submission" date="2023-08" db="EMBL/GenBank/DDBJ databases">
        <title>Comparative genomics and taxonomic characterization of three novel marine species of genus Marivirga.</title>
        <authorList>
            <person name="Muhammad N."/>
            <person name="Kim S.-G."/>
        </authorList>
    </citation>
    <scope>NUCLEOTIDE SEQUENCE [LARGE SCALE GENOMIC DNA]</scope>
    <source>
        <strain evidence="2">ABR2-2</strain>
    </source>
</reference>
<feature type="domain" description="Tll0287-like" evidence="1">
    <location>
        <begin position="59"/>
        <end position="210"/>
    </location>
</feature>
<dbReference type="EMBL" id="CP129970">
    <property type="protein sequence ID" value="WKK86687.2"/>
    <property type="molecule type" value="Genomic_DNA"/>
</dbReference>
<organism evidence="2 3">
    <name type="scientific">Marivirga arenosa</name>
    <dbReference type="NCBI Taxonomy" id="3059076"/>
    <lineage>
        <taxon>Bacteria</taxon>
        <taxon>Pseudomonadati</taxon>
        <taxon>Bacteroidota</taxon>
        <taxon>Cytophagia</taxon>
        <taxon>Cytophagales</taxon>
        <taxon>Marivirgaceae</taxon>
        <taxon>Marivirga</taxon>
    </lineage>
</organism>
<proteinExistence type="predicted"/>
<name>A0AA49GFI6_9BACT</name>
<dbReference type="Proteomes" id="UP001244443">
    <property type="component" value="Chromosome"/>
</dbReference>
<sequence length="220" mass="24976">MRYSIAKALSLLIILSIWACGFSTEKRRPKRIQDTLEERVVKKVSEAEIINKTTQLGDSITQVVGAVFMSKISKEYARGGYEAAAKYCSMNAYPLTDSLADQYKVFLKRVSNKNRNPINTPSDIEKNILEAFEYSSERGDEIGANVQFIRPGDTILYNKPIKIPSKLCLNCHGTKNQISKEVQAILKKEYPNDKAINYEVGDLRGMWSLKFLKKEIVQKL</sequence>
<evidence type="ECO:0000313" key="3">
    <source>
        <dbReference type="Proteomes" id="UP001244443"/>
    </source>
</evidence>
<dbReference type="InterPro" id="IPR021796">
    <property type="entry name" value="Tll0287-like_dom"/>
</dbReference>
<evidence type="ECO:0000259" key="1">
    <source>
        <dbReference type="Pfam" id="PF11845"/>
    </source>
</evidence>
<dbReference type="RefSeq" id="WP_308357941.1">
    <property type="nucleotide sequence ID" value="NZ_CP129970.2"/>
</dbReference>
<dbReference type="AlphaFoldDB" id="A0AA49GFI6"/>
<accession>A0AA49GFI6</accession>
<keyword evidence="3" id="KW-1185">Reference proteome</keyword>
<evidence type="ECO:0000313" key="2">
    <source>
        <dbReference type="EMBL" id="WKK86687.2"/>
    </source>
</evidence>
<protein>
    <submittedName>
        <fullName evidence="2">DUF3365 domain-containing protein</fullName>
    </submittedName>
</protein>